<dbReference type="Proteomes" id="UP000018934">
    <property type="component" value="Chromosome"/>
</dbReference>
<accession>A0ABN4C1V3</accession>
<dbReference type="EMBL" id="CP007033">
    <property type="protein sequence ID" value="AHF11492.1"/>
    <property type="molecule type" value="Genomic_DNA"/>
</dbReference>
<evidence type="ECO:0000313" key="1">
    <source>
        <dbReference type="EMBL" id="AHF11492.1"/>
    </source>
</evidence>
<keyword evidence="2" id="KW-1185">Reference proteome</keyword>
<name>A0ABN4C1V3_DEHRP</name>
<protein>
    <submittedName>
        <fullName evidence="1">Uncharacterized protein</fullName>
    </submittedName>
</protein>
<proteinExistence type="predicted"/>
<evidence type="ECO:0000313" key="2">
    <source>
        <dbReference type="Proteomes" id="UP000018934"/>
    </source>
</evidence>
<sequence length="43" mass="4653">MAVVSASSGAPLTKQRTLNNIVYNASDQTVYEAGRLNLIIFII</sequence>
<reference evidence="1 2" key="1">
    <citation type="journal article" date="2013" name="Stand. Genomic Sci.">
        <title>Complete genome sequence of Dehalobacter restrictus PER-K23(T.).</title>
        <authorList>
            <person name="Kruse T."/>
            <person name="Maillard J."/>
            <person name="Goodwin L."/>
            <person name="Woyke T."/>
            <person name="Teshima H."/>
            <person name="Bruce D."/>
            <person name="Detter C."/>
            <person name="Tapia R."/>
            <person name="Han C."/>
            <person name="Huntemann M."/>
            <person name="Wei C.L."/>
            <person name="Han J."/>
            <person name="Chen A."/>
            <person name="Kyrpides N."/>
            <person name="Szeto E."/>
            <person name="Markowitz V."/>
            <person name="Ivanova N."/>
            <person name="Pagani I."/>
            <person name="Pati A."/>
            <person name="Pitluck S."/>
            <person name="Nolan M."/>
            <person name="Holliger C."/>
            <person name="Smidt H."/>
        </authorList>
    </citation>
    <scope>NUCLEOTIDE SEQUENCE [LARGE SCALE GENOMIC DNA]</scope>
    <source>
        <strain evidence="2">DSM 9455</strain>
    </source>
</reference>
<gene>
    <name evidence="1" type="ORF">DEHRE_13885</name>
</gene>
<organism evidence="1 2">
    <name type="scientific">Dehalobacter restrictus (strain DSM 9455 / PER-K23)</name>
    <dbReference type="NCBI Taxonomy" id="871738"/>
    <lineage>
        <taxon>Bacteria</taxon>
        <taxon>Bacillati</taxon>
        <taxon>Bacillota</taxon>
        <taxon>Clostridia</taxon>
        <taxon>Eubacteriales</taxon>
        <taxon>Desulfitobacteriaceae</taxon>
        <taxon>Dehalobacter</taxon>
    </lineage>
</organism>